<dbReference type="AlphaFoldDB" id="A0A816S4I9"/>
<evidence type="ECO:0000313" key="2">
    <source>
        <dbReference type="EMBL" id="CAF2079395.1"/>
    </source>
</evidence>
<keyword evidence="1" id="KW-0472">Membrane</keyword>
<protein>
    <submittedName>
        <fullName evidence="2">(rape) hypothetical protein</fullName>
    </submittedName>
</protein>
<proteinExistence type="predicted"/>
<dbReference type="EMBL" id="HG994365">
    <property type="protein sequence ID" value="CAF2079395.1"/>
    <property type="molecule type" value="Genomic_DNA"/>
</dbReference>
<feature type="transmembrane region" description="Helical" evidence="1">
    <location>
        <begin position="24"/>
        <end position="43"/>
    </location>
</feature>
<evidence type="ECO:0000256" key="1">
    <source>
        <dbReference type="SAM" id="Phobius"/>
    </source>
</evidence>
<keyword evidence="1" id="KW-1133">Transmembrane helix</keyword>
<sequence length="52" mass="6159">MFINKYCTVYYVIFHSMLDKEDSILFATIVYKFYVLVVVPCFIDMSFVSVCI</sequence>
<name>A0A816S4I9_BRANA</name>
<keyword evidence="1" id="KW-0812">Transmembrane</keyword>
<reference evidence="2" key="1">
    <citation type="submission" date="2021-01" db="EMBL/GenBank/DDBJ databases">
        <authorList>
            <consortium name="Genoscope - CEA"/>
            <person name="William W."/>
        </authorList>
    </citation>
    <scope>NUCLEOTIDE SEQUENCE</scope>
</reference>
<accession>A0A816S4I9</accession>
<organism evidence="2">
    <name type="scientific">Brassica napus</name>
    <name type="common">Rape</name>
    <dbReference type="NCBI Taxonomy" id="3708"/>
    <lineage>
        <taxon>Eukaryota</taxon>
        <taxon>Viridiplantae</taxon>
        <taxon>Streptophyta</taxon>
        <taxon>Embryophyta</taxon>
        <taxon>Tracheophyta</taxon>
        <taxon>Spermatophyta</taxon>
        <taxon>Magnoliopsida</taxon>
        <taxon>eudicotyledons</taxon>
        <taxon>Gunneridae</taxon>
        <taxon>Pentapetalae</taxon>
        <taxon>rosids</taxon>
        <taxon>malvids</taxon>
        <taxon>Brassicales</taxon>
        <taxon>Brassicaceae</taxon>
        <taxon>Brassiceae</taxon>
        <taxon>Brassica</taxon>
    </lineage>
</organism>
<dbReference type="Proteomes" id="UP001295469">
    <property type="component" value="Chromosome C01"/>
</dbReference>
<gene>
    <name evidence="2" type="ORF">DARMORV10_C01P52220.1</name>
</gene>